<feature type="domain" description="UspA" evidence="1">
    <location>
        <begin position="11"/>
        <end position="133"/>
    </location>
</feature>
<sequence>MRIIIPGPRYVAVGYDGSPNSTVALRRAAAEARRRHARLDVVRVIPRPGGLRHTPASWLRLRREVARLLPRVQHVSTRLRIARGDTSTELCRIAEHAELLVIRARVNSRHGRPLGGTTVPAVLSGAPCEVVVCENEPADDD</sequence>
<accession>A0ABP8PUP4</accession>
<dbReference type="SUPFAM" id="SSF52402">
    <property type="entry name" value="Adenine nucleotide alpha hydrolases-like"/>
    <property type="match status" value="1"/>
</dbReference>
<name>A0ABP8PUP4_9ACTN</name>
<comment type="caution">
    <text evidence="2">The sequence shown here is derived from an EMBL/GenBank/DDBJ whole genome shotgun (WGS) entry which is preliminary data.</text>
</comment>
<evidence type="ECO:0000259" key="1">
    <source>
        <dbReference type="Pfam" id="PF00582"/>
    </source>
</evidence>
<dbReference type="RefSeq" id="WP_345462189.1">
    <property type="nucleotide sequence ID" value="NZ_BAABHF010000016.1"/>
</dbReference>
<evidence type="ECO:0000313" key="2">
    <source>
        <dbReference type="EMBL" id="GAA4491650.1"/>
    </source>
</evidence>
<dbReference type="EMBL" id="BAABHF010000016">
    <property type="protein sequence ID" value="GAA4491650.1"/>
    <property type="molecule type" value="Genomic_DNA"/>
</dbReference>
<dbReference type="Proteomes" id="UP001500503">
    <property type="component" value="Unassembled WGS sequence"/>
</dbReference>
<gene>
    <name evidence="2" type="ORF">GCM10023191_025990</name>
</gene>
<protein>
    <recommendedName>
        <fullName evidence="1">UspA domain-containing protein</fullName>
    </recommendedName>
</protein>
<proteinExistence type="predicted"/>
<organism evidence="2 3">
    <name type="scientific">Actinoallomurus oryzae</name>
    <dbReference type="NCBI Taxonomy" id="502180"/>
    <lineage>
        <taxon>Bacteria</taxon>
        <taxon>Bacillati</taxon>
        <taxon>Actinomycetota</taxon>
        <taxon>Actinomycetes</taxon>
        <taxon>Streptosporangiales</taxon>
        <taxon>Thermomonosporaceae</taxon>
        <taxon>Actinoallomurus</taxon>
    </lineage>
</organism>
<dbReference type="Gene3D" id="3.40.50.12370">
    <property type="match status" value="1"/>
</dbReference>
<keyword evidence="3" id="KW-1185">Reference proteome</keyword>
<reference evidence="3" key="1">
    <citation type="journal article" date="2019" name="Int. J. Syst. Evol. Microbiol.">
        <title>The Global Catalogue of Microorganisms (GCM) 10K type strain sequencing project: providing services to taxonomists for standard genome sequencing and annotation.</title>
        <authorList>
            <consortium name="The Broad Institute Genomics Platform"/>
            <consortium name="The Broad Institute Genome Sequencing Center for Infectious Disease"/>
            <person name="Wu L."/>
            <person name="Ma J."/>
        </authorList>
    </citation>
    <scope>NUCLEOTIDE SEQUENCE [LARGE SCALE GENOMIC DNA]</scope>
    <source>
        <strain evidence="3">JCM 17933</strain>
    </source>
</reference>
<evidence type="ECO:0000313" key="3">
    <source>
        <dbReference type="Proteomes" id="UP001500503"/>
    </source>
</evidence>
<dbReference type="InterPro" id="IPR006016">
    <property type="entry name" value="UspA"/>
</dbReference>
<dbReference type="Pfam" id="PF00582">
    <property type="entry name" value="Usp"/>
    <property type="match status" value="1"/>
</dbReference>